<feature type="region of interest" description="Disordered" evidence="7">
    <location>
        <begin position="466"/>
        <end position="782"/>
    </location>
</feature>
<feature type="compositionally biased region" description="Polar residues" evidence="7">
    <location>
        <begin position="564"/>
        <end position="573"/>
    </location>
</feature>
<dbReference type="PROSITE" id="PS50297">
    <property type="entry name" value="ANK_REP_REGION"/>
    <property type="match status" value="3"/>
</dbReference>
<keyword evidence="4" id="KW-0638">Presynaptic neurotoxin</keyword>
<evidence type="ECO:0000256" key="1">
    <source>
        <dbReference type="ARBA" id="ARBA00004175"/>
    </source>
</evidence>
<feature type="compositionally biased region" description="Low complexity" evidence="7">
    <location>
        <begin position="644"/>
        <end position="662"/>
    </location>
</feature>
<reference evidence="9" key="1">
    <citation type="submission" date="2025-08" db="UniProtKB">
        <authorList>
            <consortium name="RefSeq"/>
        </authorList>
    </citation>
    <scope>IDENTIFICATION</scope>
    <source>
        <tissue evidence="9">Muscle</tissue>
    </source>
</reference>
<protein>
    <submittedName>
        <fullName evidence="9">Ankyrin repeat domain-containing protein 12-like</fullName>
    </submittedName>
</protein>
<dbReference type="SMART" id="SM00248">
    <property type="entry name" value="ANK"/>
    <property type="match status" value="3"/>
</dbReference>
<dbReference type="InterPro" id="IPR036770">
    <property type="entry name" value="Ankyrin_rpt-contain_sf"/>
</dbReference>
<sequence length="1015" mass="112830">MSLDSGKINVHLDKNASSDSAFFSDTSALQTPAQQFDFPNFCEKSNCDGIPEPKKRKIRRKLFSGTENQENYPVFHIELPTLPNSSSTPKSKFHSTTSPSVETKITSTLKCTPVCEGTKDTPLSSRRLTPLSERQQIALLLQLTAPENQSGSFSPATPRNITENCKVKKKTHKKSHLYKQNEKGETPLHIAAKRGDVRKVRFLIRQGADINIKDFAGWSPLHEACNHGWYDIVRTLVNAGADVNASGFGGDTPLHDAAVNSHYKIVEFLVHHGASLLQKNAKCKTPVDVARSDDTKLFLKEHVSTPRRCGNTCGVRLFAVSAASKTTSTLTSKAGSELCSPTMRKNLPHNQTQKGAEKPTSPRLTLRFQSIKPRDDKNPNCAKAQELSSVHPRYQSYCVTMEARGDVYEFDKDDTSVSSSHVVTSATDNDNQDQKLDIVTSSSKDAEASVEKECKKSEAEASIVDEVRQENPELELMGNQKVGGGRGNVHDSANAEYEFNSDEDKEETKRKRRKSSDNTNLSKLVVSSHVGLQKQRGHGVKTSFQEGLCEQQSPKTRKIGGGSSSDTESTQSDGDNEAEQKYPASEPLPAIPRNMNISPPVGPHSPKVPPLKIVLPSGSGGLENDHKERSKVSSSKQALPYIVNTSSEGGESNSPESTSGSTQPESATKENGMNYKVESSTSKGKEEEEKCHRVTRSSQRMQAAQSNVSSTQNQNLEASCHSSVASTSTQKSEASGETSPDEQGQHTQVDVHPRKRKLRHRDGPSDLSNQQPSGSAPNLQDDQQSHQMLNSYEMYLNIRKQVDKRRKGMMVVYPKPPQGYKDYLINRCSYVLEGNAASRLSVPMIPPPQSLSGSMKELFVHQEKERYKLRLQHLIEREKLVLSAEQEILRVHGRAARAMVNQSVPLSVCSVLKDEEIYNVLDSEHEDKDKHVRSRYNGRLFLSWLQDVDDKWEKIKENMLLRHHNEAESLHAVQKLDWEWKMKELAMCDVKACPVIDDIYVPMVHVSDDFDVLPA</sequence>
<feature type="compositionally biased region" description="Basic and acidic residues" evidence="7">
    <location>
        <begin position="683"/>
        <end position="692"/>
    </location>
</feature>
<accession>A0ABM1T6L4</accession>
<feature type="compositionally biased region" description="Polar residues" evidence="7">
    <location>
        <begin position="542"/>
        <end position="554"/>
    </location>
</feature>
<feature type="repeat" description="ANK" evidence="6">
    <location>
        <begin position="216"/>
        <end position="248"/>
    </location>
</feature>
<dbReference type="Proteomes" id="UP000694941">
    <property type="component" value="Unplaced"/>
</dbReference>
<evidence type="ECO:0000256" key="4">
    <source>
        <dbReference type="ARBA" id="ARBA00023028"/>
    </source>
</evidence>
<keyword evidence="2" id="KW-0268">Exocytosis</keyword>
<dbReference type="PRINTS" id="PR01415">
    <property type="entry name" value="ANKYRIN"/>
</dbReference>
<evidence type="ECO:0000256" key="2">
    <source>
        <dbReference type="ARBA" id="ARBA00022483"/>
    </source>
</evidence>
<dbReference type="Pfam" id="PF12796">
    <property type="entry name" value="Ank_2"/>
    <property type="match status" value="1"/>
</dbReference>
<keyword evidence="8" id="KW-1185">Reference proteome</keyword>
<keyword evidence="4" id="KW-0800">Toxin</keyword>
<evidence type="ECO:0000313" key="9">
    <source>
        <dbReference type="RefSeq" id="XP_022251520.1"/>
    </source>
</evidence>
<dbReference type="SUPFAM" id="SSF48403">
    <property type="entry name" value="Ankyrin repeat"/>
    <property type="match status" value="1"/>
</dbReference>
<keyword evidence="5" id="KW-1053">Target membrane</keyword>
<keyword evidence="4" id="KW-0528">Neurotoxin</keyword>
<feature type="compositionally biased region" description="Polar residues" evidence="7">
    <location>
        <begin position="696"/>
        <end position="748"/>
    </location>
</feature>
<feature type="compositionally biased region" description="Pro residues" evidence="7">
    <location>
        <begin position="600"/>
        <end position="609"/>
    </location>
</feature>
<evidence type="ECO:0000256" key="7">
    <source>
        <dbReference type="SAM" id="MobiDB-lite"/>
    </source>
</evidence>
<feature type="repeat" description="ANK" evidence="6">
    <location>
        <begin position="249"/>
        <end position="281"/>
    </location>
</feature>
<evidence type="ECO:0000256" key="5">
    <source>
        <dbReference type="ARBA" id="ARBA00023298"/>
    </source>
</evidence>
<name>A0ABM1T6L4_LIMPO</name>
<organism evidence="8 9">
    <name type="scientific">Limulus polyphemus</name>
    <name type="common">Atlantic horseshoe crab</name>
    <dbReference type="NCBI Taxonomy" id="6850"/>
    <lineage>
        <taxon>Eukaryota</taxon>
        <taxon>Metazoa</taxon>
        <taxon>Ecdysozoa</taxon>
        <taxon>Arthropoda</taxon>
        <taxon>Chelicerata</taxon>
        <taxon>Merostomata</taxon>
        <taxon>Xiphosura</taxon>
        <taxon>Limulidae</taxon>
        <taxon>Limulus</taxon>
    </lineage>
</organism>
<gene>
    <name evidence="9" type="primary">LOC106467606</name>
</gene>
<dbReference type="InterPro" id="IPR053210">
    <property type="entry name" value="ANKRD12"/>
</dbReference>
<evidence type="ECO:0000256" key="3">
    <source>
        <dbReference type="ARBA" id="ARBA00022537"/>
    </source>
</evidence>
<dbReference type="InterPro" id="IPR002110">
    <property type="entry name" value="Ankyrin_rpt"/>
</dbReference>
<keyword evidence="6" id="KW-0040">ANK repeat</keyword>
<dbReference type="PROSITE" id="PS50088">
    <property type="entry name" value="ANK_REPEAT"/>
    <property type="match status" value="3"/>
</dbReference>
<dbReference type="Gene3D" id="1.25.40.20">
    <property type="entry name" value="Ankyrin repeat-containing domain"/>
    <property type="match status" value="1"/>
</dbReference>
<feature type="repeat" description="ANK" evidence="6">
    <location>
        <begin position="183"/>
        <end position="215"/>
    </location>
</feature>
<keyword evidence="3" id="KW-1052">Target cell membrane</keyword>
<dbReference type="PANTHER" id="PTHR24149:SF14">
    <property type="entry name" value="ANKYRIN REPEAT DOMAIN 12"/>
    <property type="match status" value="1"/>
</dbReference>
<evidence type="ECO:0000256" key="6">
    <source>
        <dbReference type="PROSITE-ProRule" id="PRU00023"/>
    </source>
</evidence>
<comment type="subcellular location">
    <subcellularLocation>
        <location evidence="1">Target cell membrane</location>
    </subcellularLocation>
</comment>
<feature type="region of interest" description="Disordered" evidence="7">
    <location>
        <begin position="331"/>
        <end position="362"/>
    </location>
</feature>
<feature type="compositionally biased region" description="Polar residues" evidence="7">
    <location>
        <begin position="766"/>
        <end position="782"/>
    </location>
</feature>
<dbReference type="GeneID" id="106467606"/>
<keyword evidence="5" id="KW-0472">Membrane</keyword>
<dbReference type="PANTHER" id="PTHR24149">
    <property type="entry name" value="ANKYRIN REPEAT DOMAIN-CONTAINING PROTEIN 12"/>
    <property type="match status" value="1"/>
</dbReference>
<evidence type="ECO:0000313" key="8">
    <source>
        <dbReference type="Proteomes" id="UP000694941"/>
    </source>
</evidence>
<dbReference type="RefSeq" id="XP_022251520.1">
    <property type="nucleotide sequence ID" value="XM_022395812.1"/>
</dbReference>
<proteinExistence type="predicted"/>